<dbReference type="GO" id="GO:0003682">
    <property type="term" value="F:chromatin binding"/>
    <property type="evidence" value="ECO:0007669"/>
    <property type="project" value="InterPro"/>
</dbReference>
<dbReference type="GO" id="GO:0005524">
    <property type="term" value="F:ATP binding"/>
    <property type="evidence" value="ECO:0007669"/>
    <property type="project" value="UniProtKB-KW"/>
</dbReference>
<evidence type="ECO:0000256" key="1">
    <source>
        <dbReference type="ARBA" id="ARBA00004123"/>
    </source>
</evidence>
<evidence type="ECO:0000256" key="7">
    <source>
        <dbReference type="ARBA" id="ARBA00022842"/>
    </source>
</evidence>
<feature type="compositionally biased region" description="Basic and acidic residues" evidence="11">
    <location>
        <begin position="350"/>
        <end position="376"/>
    </location>
</feature>
<gene>
    <name evidence="13" type="ORF">CVT26_003206</name>
</gene>
<sequence>MTIPPTPTRRSQRFQPTATPSSRQTDRNILECYWIGDPIYTRKTNDELDLLPEELDQRKARDEGDDGEEAEEEGELETVFFQRFKMRRKTVPYKGAKRNAAGKVDTQTYSVGDTVMIETDTLYLTKRPPSIGVIVALFQVKKKEEGVDPDASKMRVRIHWFLRPSEMASIRAKRDHEENEIYYTLSSRALISPGVILSRCVVSGQLGETKPKQPKSKWTYVPVTPSKRRPSSPLKKSTRFSPSSDQESAAGSDADEGDSRLILDDPSKNFFCNLAVDSRRGLFYDFNWEKHQQDALRLSRPPSNGNAGPSSLPDDASRFGEGDMWDVAEKKARIRKESSKAKSQSSSKAATKEGNRRKGKARDDGDGEGRRLHDDVSESEVDDSDEFEAESEEDNEDEDMDGAEDEDEEEDHPDDEDDFDLLGEPRTPSKKRKTRSTTATPRKRSKTLVQPTPHSKAALARRRRSNISSSPRKRKATFAINYPQQSLTFQASMAHLPKDPWLRAMHALHVGSRPDALPCREDEFGRVLKCVGDLLEEGSGGCVYISGVPGTGKTATVHTVVKELKRMAENNEINPFTYVEINGLKIPEPSAAYNLLWEGISGHDVEKEGHLRLSSKESLKALMRYFTTGNRGPEGHACVVLMDELDQLVTPKQDVVYNFFNWPTLVGSKLVVIAVANTMDLPERVMMGRVRSRLGMIRINFQPYTREQLEKIVEARLSSARESLEKEEGAEEVIIGADAIKLAAMTVSRITGDARRVLDICRRAVEVVQSSRKTVKAPHIKEVVQTLQNSPTAAYLRDLSFHERLMLASLIKCIKREGVEEIKWSEVQNQHIVYLPVLAGDDDPKRRPTNAELMMVLDSLVASRAVVVEDGAAVARKEQGERRMLLNIEQSEVERVLGDVGGLRWRNIFT</sequence>
<keyword evidence="8 10" id="KW-0238">DNA-binding</keyword>
<protein>
    <recommendedName>
        <fullName evidence="10">Origin recognition complex subunit 1</fullName>
    </recommendedName>
</protein>
<keyword evidence="9 10" id="KW-0539">Nucleus</keyword>
<feature type="region of interest" description="Disordered" evidence="11">
    <location>
        <begin position="333"/>
        <end position="475"/>
    </location>
</feature>
<dbReference type="EMBL" id="NHYE01001141">
    <property type="protein sequence ID" value="PPQ98160.1"/>
    <property type="molecule type" value="Genomic_DNA"/>
</dbReference>
<evidence type="ECO:0000256" key="8">
    <source>
        <dbReference type="ARBA" id="ARBA00023125"/>
    </source>
</evidence>
<dbReference type="GO" id="GO:0003688">
    <property type="term" value="F:DNA replication origin binding"/>
    <property type="evidence" value="ECO:0007669"/>
    <property type="project" value="UniProtKB-ARBA"/>
</dbReference>
<dbReference type="SMART" id="SM00382">
    <property type="entry name" value="AAA"/>
    <property type="match status" value="1"/>
</dbReference>
<dbReference type="SUPFAM" id="SSF52540">
    <property type="entry name" value="P-loop containing nucleoside triphosphate hydrolases"/>
    <property type="match status" value="1"/>
</dbReference>
<dbReference type="InterPro" id="IPR003593">
    <property type="entry name" value="AAA+_ATPase"/>
</dbReference>
<dbReference type="InterPro" id="IPR027417">
    <property type="entry name" value="P-loop_NTPase"/>
</dbReference>
<dbReference type="Pfam" id="PF22606">
    <property type="entry name" value="Cdc6-ORC-like_ATPase_lid"/>
    <property type="match status" value="1"/>
</dbReference>
<dbReference type="STRING" id="231916.A0A409Y581"/>
<dbReference type="CDD" id="cd00009">
    <property type="entry name" value="AAA"/>
    <property type="match status" value="1"/>
</dbReference>
<dbReference type="GO" id="GO:0005664">
    <property type="term" value="C:nuclear origin of replication recognition complex"/>
    <property type="evidence" value="ECO:0007669"/>
    <property type="project" value="TreeGrafter"/>
</dbReference>
<dbReference type="GO" id="GO:0033314">
    <property type="term" value="P:mitotic DNA replication checkpoint signaling"/>
    <property type="evidence" value="ECO:0007669"/>
    <property type="project" value="TreeGrafter"/>
</dbReference>
<evidence type="ECO:0000256" key="11">
    <source>
        <dbReference type="SAM" id="MobiDB-lite"/>
    </source>
</evidence>
<dbReference type="GO" id="GO:0016887">
    <property type="term" value="F:ATP hydrolysis activity"/>
    <property type="evidence" value="ECO:0007669"/>
    <property type="project" value="InterPro"/>
</dbReference>
<feature type="compositionally biased region" description="Acidic residues" evidence="11">
    <location>
        <begin position="63"/>
        <end position="74"/>
    </location>
</feature>
<name>A0A409Y581_9AGAR</name>
<organism evidence="13 14">
    <name type="scientific">Gymnopilus dilepis</name>
    <dbReference type="NCBI Taxonomy" id="231916"/>
    <lineage>
        <taxon>Eukaryota</taxon>
        <taxon>Fungi</taxon>
        <taxon>Dikarya</taxon>
        <taxon>Basidiomycota</taxon>
        <taxon>Agaricomycotina</taxon>
        <taxon>Agaricomycetes</taxon>
        <taxon>Agaricomycetidae</taxon>
        <taxon>Agaricales</taxon>
        <taxon>Agaricineae</taxon>
        <taxon>Hymenogastraceae</taxon>
        <taxon>Gymnopilus</taxon>
    </lineage>
</organism>
<feature type="region of interest" description="Disordered" evidence="11">
    <location>
        <begin position="1"/>
        <end position="27"/>
    </location>
</feature>
<dbReference type="CDD" id="cd18139">
    <property type="entry name" value="HLD_clamp_RarA"/>
    <property type="match status" value="1"/>
</dbReference>
<keyword evidence="4" id="KW-0479">Metal-binding</keyword>
<feature type="domain" description="BAH" evidence="12">
    <location>
        <begin position="107"/>
        <end position="239"/>
    </location>
</feature>
<dbReference type="InterPro" id="IPR054425">
    <property type="entry name" value="Cdc6_ORC1-like_ATPase_lid"/>
</dbReference>
<evidence type="ECO:0000256" key="6">
    <source>
        <dbReference type="ARBA" id="ARBA00022840"/>
    </source>
</evidence>
<comment type="similarity">
    <text evidence="2 10">Belongs to the ORC1 family.</text>
</comment>
<keyword evidence="5 10" id="KW-0547">Nucleotide-binding</keyword>
<evidence type="ECO:0000256" key="10">
    <source>
        <dbReference type="RuleBase" id="RU365058"/>
    </source>
</evidence>
<dbReference type="Pfam" id="PF00004">
    <property type="entry name" value="AAA"/>
    <property type="match status" value="1"/>
</dbReference>
<dbReference type="PROSITE" id="PS51038">
    <property type="entry name" value="BAH"/>
    <property type="match status" value="1"/>
</dbReference>
<dbReference type="PANTHER" id="PTHR10763:SF23">
    <property type="entry name" value="ORIGIN RECOGNITION COMPLEX SUBUNIT 1"/>
    <property type="match status" value="1"/>
</dbReference>
<evidence type="ECO:0000256" key="9">
    <source>
        <dbReference type="ARBA" id="ARBA00023242"/>
    </source>
</evidence>
<dbReference type="PANTHER" id="PTHR10763">
    <property type="entry name" value="CELL DIVISION CONTROL PROTEIN 6-RELATED"/>
    <property type="match status" value="1"/>
</dbReference>
<evidence type="ECO:0000256" key="5">
    <source>
        <dbReference type="ARBA" id="ARBA00022741"/>
    </source>
</evidence>
<evidence type="ECO:0000256" key="2">
    <source>
        <dbReference type="ARBA" id="ARBA00008398"/>
    </source>
</evidence>
<dbReference type="AlphaFoldDB" id="A0A409Y581"/>
<accession>A0A409Y581</accession>
<dbReference type="GO" id="GO:0046872">
    <property type="term" value="F:metal ion binding"/>
    <property type="evidence" value="ECO:0007669"/>
    <property type="project" value="UniProtKB-KW"/>
</dbReference>
<comment type="subunit">
    <text evidence="10">ORC is composed of six subunits.</text>
</comment>
<keyword evidence="14" id="KW-1185">Reference proteome</keyword>
<keyword evidence="6 10" id="KW-0067">ATP-binding</keyword>
<dbReference type="InterPro" id="IPR043151">
    <property type="entry name" value="BAH_sf"/>
</dbReference>
<feature type="compositionally biased region" description="Basic residues" evidence="11">
    <location>
        <begin position="459"/>
        <end position="475"/>
    </location>
</feature>
<dbReference type="OrthoDB" id="1926878at2759"/>
<dbReference type="GO" id="GO:0006270">
    <property type="term" value="P:DNA replication initiation"/>
    <property type="evidence" value="ECO:0007669"/>
    <property type="project" value="TreeGrafter"/>
</dbReference>
<dbReference type="Gene3D" id="2.30.30.490">
    <property type="match status" value="1"/>
</dbReference>
<dbReference type="Proteomes" id="UP000284706">
    <property type="component" value="Unassembled WGS sequence"/>
</dbReference>
<feature type="region of interest" description="Disordered" evidence="11">
    <location>
        <begin position="207"/>
        <end position="260"/>
    </location>
</feature>
<feature type="compositionally biased region" description="Polar residues" evidence="11">
    <location>
        <begin position="13"/>
        <end position="23"/>
    </location>
</feature>
<evidence type="ECO:0000259" key="12">
    <source>
        <dbReference type="PROSITE" id="PS51038"/>
    </source>
</evidence>
<proteinExistence type="inferred from homology"/>
<dbReference type="InterPro" id="IPR001025">
    <property type="entry name" value="BAH_dom"/>
</dbReference>
<comment type="caution">
    <text evidence="13">The sequence shown here is derived from an EMBL/GenBank/DDBJ whole genome shotgun (WGS) entry which is preliminary data.</text>
</comment>
<dbReference type="InterPro" id="IPR003959">
    <property type="entry name" value="ATPase_AAA_core"/>
</dbReference>
<dbReference type="FunFam" id="3.40.50.300:FF:000199">
    <property type="entry name" value="Origin recognition complex subunit 1"/>
    <property type="match status" value="1"/>
</dbReference>
<evidence type="ECO:0000313" key="14">
    <source>
        <dbReference type="Proteomes" id="UP000284706"/>
    </source>
</evidence>
<evidence type="ECO:0000313" key="13">
    <source>
        <dbReference type="EMBL" id="PPQ98160.1"/>
    </source>
</evidence>
<dbReference type="InParanoid" id="A0A409Y581"/>
<feature type="compositionally biased region" description="Basic residues" evidence="11">
    <location>
        <begin position="428"/>
        <end position="446"/>
    </location>
</feature>
<reference evidence="13 14" key="1">
    <citation type="journal article" date="2018" name="Evol. Lett.">
        <title>Horizontal gene cluster transfer increased hallucinogenic mushroom diversity.</title>
        <authorList>
            <person name="Reynolds H.T."/>
            <person name="Vijayakumar V."/>
            <person name="Gluck-Thaler E."/>
            <person name="Korotkin H.B."/>
            <person name="Matheny P.B."/>
            <person name="Slot J.C."/>
        </authorList>
    </citation>
    <scope>NUCLEOTIDE SEQUENCE [LARGE SCALE GENOMIC DNA]</scope>
    <source>
        <strain evidence="13 14">SRW20</strain>
    </source>
</reference>
<keyword evidence="7" id="KW-0460">Magnesium</keyword>
<comment type="function">
    <text evidence="10">Component of the origin recognition complex (ORC) that binds origins of replication. DNA-binding is ATP-dependent, however specific DNA sequences that define origins of replication have not been identified so far. ORC is required to assemble the pre-replication complex necessary to initiate DNA replication.</text>
</comment>
<feature type="compositionally biased region" description="Acidic residues" evidence="11">
    <location>
        <begin position="377"/>
        <end position="421"/>
    </location>
</feature>
<dbReference type="InterPro" id="IPR050311">
    <property type="entry name" value="ORC1/CDC6"/>
</dbReference>
<comment type="subcellular location">
    <subcellularLocation>
        <location evidence="1 10">Nucleus</location>
    </subcellularLocation>
</comment>
<feature type="region of interest" description="Disordered" evidence="11">
    <location>
        <begin position="295"/>
        <end position="320"/>
    </location>
</feature>
<evidence type="ECO:0000256" key="3">
    <source>
        <dbReference type="ARBA" id="ARBA00022705"/>
    </source>
</evidence>
<keyword evidence="3 10" id="KW-0235">DNA replication</keyword>
<dbReference type="Pfam" id="PF01426">
    <property type="entry name" value="BAH"/>
    <property type="match status" value="1"/>
</dbReference>
<feature type="compositionally biased region" description="Polar residues" evidence="11">
    <location>
        <begin position="240"/>
        <end position="249"/>
    </location>
</feature>
<dbReference type="Gene3D" id="3.40.50.300">
    <property type="entry name" value="P-loop containing nucleotide triphosphate hydrolases"/>
    <property type="match status" value="1"/>
</dbReference>
<evidence type="ECO:0000256" key="4">
    <source>
        <dbReference type="ARBA" id="ARBA00022723"/>
    </source>
</evidence>
<feature type="region of interest" description="Disordered" evidence="11">
    <location>
        <begin position="55"/>
        <end position="74"/>
    </location>
</feature>